<evidence type="ECO:0000259" key="2">
    <source>
        <dbReference type="Pfam" id="PF01757"/>
    </source>
</evidence>
<keyword evidence="1" id="KW-0812">Transmembrane</keyword>
<protein>
    <submittedName>
        <fullName evidence="3">Acyltransferase</fullName>
    </submittedName>
</protein>
<dbReference type="RefSeq" id="WP_186864492.1">
    <property type="nucleotide sequence ID" value="NZ_JACOPE010000001.1"/>
</dbReference>
<keyword evidence="1" id="KW-0472">Membrane</keyword>
<feature type="transmembrane region" description="Helical" evidence="1">
    <location>
        <begin position="171"/>
        <end position="190"/>
    </location>
</feature>
<name>A0ABR7G4X7_9FIRM</name>
<proteinExistence type="predicted"/>
<comment type="caution">
    <text evidence="3">The sequence shown here is derived from an EMBL/GenBank/DDBJ whole genome shotgun (WGS) entry which is preliminary data.</text>
</comment>
<gene>
    <name evidence="3" type="ORF">H8S40_02710</name>
</gene>
<evidence type="ECO:0000313" key="3">
    <source>
        <dbReference type="EMBL" id="MBC5682500.1"/>
    </source>
</evidence>
<dbReference type="PANTHER" id="PTHR23028:SF53">
    <property type="entry name" value="ACYL_TRANSF_3 DOMAIN-CONTAINING PROTEIN"/>
    <property type="match status" value="1"/>
</dbReference>
<dbReference type="EMBL" id="JACOPE010000001">
    <property type="protein sequence ID" value="MBC5682500.1"/>
    <property type="molecule type" value="Genomic_DNA"/>
</dbReference>
<keyword evidence="3" id="KW-0808">Transferase</keyword>
<evidence type="ECO:0000256" key="1">
    <source>
        <dbReference type="SAM" id="Phobius"/>
    </source>
</evidence>
<feature type="transmembrane region" description="Helical" evidence="1">
    <location>
        <begin position="234"/>
        <end position="254"/>
    </location>
</feature>
<sequence>MKTKRLDQLQFLRFIAFGFIFLFHAFGTNLEPYLYTTNAAYAMVSFFFILSGFGSGYSSADRREKPTVKAVCYHLWKKIKKIYPLLFVTTIYFVLQSDLPQAINTGNLELLKENGWNLMKCLLMIQSWGNPFLFYNGVTWFISTILFLYLFDLPVRYYLDKAHEKKNEKTILISLSVVLAIAIFAIATLAKNRADIGYCLYAFPPSRVLEYLLGMCMGRCLYRINSERKSDGNIVVFTILEGIALLLWVVLFTLPIPVNSYSMQTYWLIPNVFVLIIMAIGMGGFSKLFSMKLLKGAGDISMECYLLHQPVLMTYMAFVQMENTVKGTLFYIIFNLGFIMLLASMIHKKQ</sequence>
<dbReference type="InterPro" id="IPR002656">
    <property type="entry name" value="Acyl_transf_3_dom"/>
</dbReference>
<keyword evidence="1" id="KW-1133">Transmembrane helix</keyword>
<feature type="transmembrane region" description="Helical" evidence="1">
    <location>
        <begin position="81"/>
        <end position="99"/>
    </location>
</feature>
<feature type="transmembrane region" description="Helical" evidence="1">
    <location>
        <begin position="266"/>
        <end position="285"/>
    </location>
</feature>
<reference evidence="3 4" key="1">
    <citation type="submission" date="2020-08" db="EMBL/GenBank/DDBJ databases">
        <title>Genome public.</title>
        <authorList>
            <person name="Liu C."/>
            <person name="Sun Q."/>
        </authorList>
    </citation>
    <scope>NUCLEOTIDE SEQUENCE [LARGE SCALE GENOMIC DNA]</scope>
    <source>
        <strain evidence="3 4">NSJ-13</strain>
    </source>
</reference>
<evidence type="ECO:0000313" key="4">
    <source>
        <dbReference type="Proteomes" id="UP000631576"/>
    </source>
</evidence>
<dbReference type="InterPro" id="IPR050879">
    <property type="entry name" value="Acyltransferase_3"/>
</dbReference>
<dbReference type="Pfam" id="PF01757">
    <property type="entry name" value="Acyl_transf_3"/>
    <property type="match status" value="1"/>
</dbReference>
<accession>A0ABR7G4X7</accession>
<feature type="transmembrane region" description="Helical" evidence="1">
    <location>
        <begin position="39"/>
        <end position="60"/>
    </location>
</feature>
<keyword evidence="3" id="KW-0012">Acyltransferase</keyword>
<feature type="transmembrane region" description="Helical" evidence="1">
    <location>
        <begin position="9"/>
        <end position="27"/>
    </location>
</feature>
<feature type="transmembrane region" description="Helical" evidence="1">
    <location>
        <begin position="327"/>
        <end position="346"/>
    </location>
</feature>
<dbReference type="GO" id="GO:0016746">
    <property type="term" value="F:acyltransferase activity"/>
    <property type="evidence" value="ECO:0007669"/>
    <property type="project" value="UniProtKB-KW"/>
</dbReference>
<keyword evidence="4" id="KW-1185">Reference proteome</keyword>
<feature type="transmembrane region" description="Helical" evidence="1">
    <location>
        <begin position="132"/>
        <end position="151"/>
    </location>
</feature>
<dbReference type="Proteomes" id="UP000631576">
    <property type="component" value="Unassembled WGS sequence"/>
</dbReference>
<feature type="transmembrane region" description="Helical" evidence="1">
    <location>
        <begin position="202"/>
        <end position="222"/>
    </location>
</feature>
<organism evidence="3 4">
    <name type="scientific">Ruminococcus hominis</name>
    <dbReference type="NCBI Taxonomy" id="2763065"/>
    <lineage>
        <taxon>Bacteria</taxon>
        <taxon>Bacillati</taxon>
        <taxon>Bacillota</taxon>
        <taxon>Clostridia</taxon>
        <taxon>Eubacteriales</taxon>
        <taxon>Oscillospiraceae</taxon>
        <taxon>Ruminococcus</taxon>
    </lineage>
</organism>
<feature type="domain" description="Acyltransferase 3" evidence="2">
    <location>
        <begin position="8"/>
        <end position="342"/>
    </location>
</feature>
<dbReference type="PANTHER" id="PTHR23028">
    <property type="entry name" value="ACETYLTRANSFERASE"/>
    <property type="match status" value="1"/>
</dbReference>